<accession>A0ABY7K1R9</accession>
<evidence type="ECO:0000313" key="2">
    <source>
        <dbReference type="Proteomes" id="UP001164693"/>
    </source>
</evidence>
<reference evidence="1" key="1">
    <citation type="submission" date="2022-05" db="EMBL/GenBank/DDBJ databases">
        <title>Jatrophihabitans sp. SB3-54 whole genome sequence.</title>
        <authorList>
            <person name="Suh M.K."/>
            <person name="Eom M.K."/>
            <person name="Kim J.S."/>
            <person name="Kim H.S."/>
            <person name="Do H.E."/>
            <person name="Shin Y.K."/>
            <person name="Lee J.-S."/>
        </authorList>
    </citation>
    <scope>NUCLEOTIDE SEQUENCE</scope>
    <source>
        <strain evidence="1">SB3-54</strain>
    </source>
</reference>
<proteinExistence type="predicted"/>
<protein>
    <submittedName>
        <fullName evidence="1">Type IV toxin-antitoxin system AbiEi family antitoxin domain-containing protein</fullName>
    </submittedName>
</protein>
<keyword evidence="2" id="KW-1185">Reference proteome</keyword>
<dbReference type="EMBL" id="CP097463">
    <property type="protein sequence ID" value="WAX58624.1"/>
    <property type="molecule type" value="Genomic_DNA"/>
</dbReference>
<gene>
    <name evidence="1" type="ORF">M6B22_07615</name>
</gene>
<name>A0ABY7K1R9_9ACTN</name>
<sequence>MRPVPDVAAGQRAVFTVAQARAAGWTRSAMRHAVSCGDLVVLRPGVLARPAEPTGFSWLDERDRHARAAAAALLGRPRSLASHCAAAVLMDLPVLEVPEVPCLTVLPSHSGAVRGVHLHRTRLDAGDPGRLRGLRLTMPARTVVDIARERGVVAGVVTADGALQRGLLTARELKLAVRAAAGRAGVERARAAAALADGRAESALESRSRLAIADAGLPPPDLQPDIFVDGRFAGRVDFYWDEFGVIGEADGWEKYKAGWERIRDEKRRQEQLERGRLIVVRWGSDDLASFAPVTGQVAGRLHARPGRWSPRTSLDRPDVRAADASIQLTATAVQILGRPTIYPWASVILTSTPTG</sequence>
<dbReference type="Proteomes" id="UP001164693">
    <property type="component" value="Chromosome"/>
</dbReference>
<dbReference type="RefSeq" id="WP_269445163.1">
    <property type="nucleotide sequence ID" value="NZ_CP097463.1"/>
</dbReference>
<evidence type="ECO:0000313" key="1">
    <source>
        <dbReference type="EMBL" id="WAX58624.1"/>
    </source>
</evidence>
<organism evidence="1 2">
    <name type="scientific">Jatrophihabitans cynanchi</name>
    <dbReference type="NCBI Taxonomy" id="2944128"/>
    <lineage>
        <taxon>Bacteria</taxon>
        <taxon>Bacillati</taxon>
        <taxon>Actinomycetota</taxon>
        <taxon>Actinomycetes</taxon>
        <taxon>Jatrophihabitantales</taxon>
        <taxon>Jatrophihabitantaceae</taxon>
        <taxon>Jatrophihabitans</taxon>
    </lineage>
</organism>